<evidence type="ECO:0000313" key="1">
    <source>
        <dbReference type="EMBL" id="SDL68055.1"/>
    </source>
</evidence>
<gene>
    <name evidence="1" type="ORF">SAMN04488692_10776</name>
</gene>
<dbReference type="STRING" id="321763.SAMN04488692_10776"/>
<reference evidence="1 2" key="1">
    <citation type="submission" date="2016-10" db="EMBL/GenBank/DDBJ databases">
        <authorList>
            <person name="de Groot N.N."/>
        </authorList>
    </citation>
    <scope>NUCLEOTIDE SEQUENCE [LARGE SCALE GENOMIC DNA]</scope>
    <source>
        <strain evidence="1 2">SLAS-1</strain>
    </source>
</reference>
<dbReference type="RefSeq" id="WP_089759400.1">
    <property type="nucleotide sequence ID" value="NZ_FNGO01000007.1"/>
</dbReference>
<protein>
    <submittedName>
        <fullName evidence="1">Uncharacterized protein</fullName>
    </submittedName>
</protein>
<dbReference type="AlphaFoldDB" id="A0A1G9M2Y4"/>
<sequence>MEVIIDGEKQDVSQYKSDEDFQQLLAEIKSNLDDKIVNTLVINDEKNVDPNRPQYNPSLDEIDKIEIGLRDVEDLIEETVNTLVDYVPNVRRGFKNAQVEFNFGDDDEGFNLLEQALQGFQWCLSVTTRIAQMEDSEKLKDMSAELSGGFQEMLDLVDIDEEMQNEEDMLINRIDELLKLVDDIEEVAEKLVDKYDIEADSEE</sequence>
<keyword evidence="2" id="KW-1185">Reference proteome</keyword>
<evidence type="ECO:0000313" key="2">
    <source>
        <dbReference type="Proteomes" id="UP000199476"/>
    </source>
</evidence>
<dbReference type="EMBL" id="FNGO01000007">
    <property type="protein sequence ID" value="SDL68055.1"/>
    <property type="molecule type" value="Genomic_DNA"/>
</dbReference>
<accession>A0A1G9M2Y4</accession>
<dbReference type="Proteomes" id="UP000199476">
    <property type="component" value="Unassembled WGS sequence"/>
</dbReference>
<proteinExistence type="predicted"/>
<name>A0A1G9M2Y4_9FIRM</name>
<organism evidence="1 2">
    <name type="scientific">Halarsenatibacter silvermanii</name>
    <dbReference type="NCBI Taxonomy" id="321763"/>
    <lineage>
        <taxon>Bacteria</taxon>
        <taxon>Bacillati</taxon>
        <taxon>Bacillota</taxon>
        <taxon>Clostridia</taxon>
        <taxon>Halanaerobiales</taxon>
        <taxon>Halarsenatibacteraceae</taxon>
        <taxon>Halarsenatibacter</taxon>
    </lineage>
</organism>